<dbReference type="Gene3D" id="2.60.40.10">
    <property type="entry name" value="Immunoglobulins"/>
    <property type="match status" value="3"/>
</dbReference>
<keyword evidence="9" id="KW-0325">Glycoprotein</keyword>
<dbReference type="GO" id="GO:0042102">
    <property type="term" value="P:positive regulation of T cell proliferation"/>
    <property type="evidence" value="ECO:0007669"/>
    <property type="project" value="TreeGrafter"/>
</dbReference>
<dbReference type="Pfam" id="PF07686">
    <property type="entry name" value="V-set"/>
    <property type="match status" value="2"/>
</dbReference>
<evidence type="ECO:0000256" key="1">
    <source>
        <dbReference type="ARBA" id="ARBA00004251"/>
    </source>
</evidence>
<dbReference type="SMART" id="SM00406">
    <property type="entry name" value="IGv"/>
    <property type="match status" value="2"/>
</dbReference>
<dbReference type="InterPro" id="IPR013106">
    <property type="entry name" value="Ig_V-set"/>
</dbReference>
<evidence type="ECO:0000256" key="8">
    <source>
        <dbReference type="ARBA" id="ARBA00023170"/>
    </source>
</evidence>
<evidence type="ECO:0000313" key="14">
    <source>
        <dbReference type="Proteomes" id="UP000694423"/>
    </source>
</evidence>
<keyword evidence="5 11" id="KW-1133">Transmembrane helix</keyword>
<accession>A0A8C4P6A6</accession>
<feature type="domain" description="Ig-like" evidence="12">
    <location>
        <begin position="265"/>
        <end position="342"/>
    </location>
</feature>
<dbReference type="Ensembl" id="ENSDNVT00000011385.1">
    <property type="protein sequence ID" value="ENSDNVP00000009482.1"/>
    <property type="gene ID" value="ENSDNVG00000006695.1"/>
</dbReference>
<evidence type="ECO:0000256" key="2">
    <source>
        <dbReference type="ARBA" id="ARBA00022475"/>
    </source>
</evidence>
<comment type="subcellular location">
    <subcellularLocation>
        <location evidence="1">Cell membrane</location>
        <topology evidence="1">Single-pass type I membrane protein</topology>
    </subcellularLocation>
</comment>
<dbReference type="GO" id="GO:0071222">
    <property type="term" value="P:cellular response to lipopolysaccharide"/>
    <property type="evidence" value="ECO:0007669"/>
    <property type="project" value="TreeGrafter"/>
</dbReference>
<dbReference type="InterPro" id="IPR003599">
    <property type="entry name" value="Ig_sub"/>
</dbReference>
<dbReference type="RefSeq" id="XP_025968159.1">
    <property type="nucleotide sequence ID" value="XM_026112374.2"/>
</dbReference>
<dbReference type="GO" id="GO:0042130">
    <property type="term" value="P:negative regulation of T cell proliferation"/>
    <property type="evidence" value="ECO:0007669"/>
    <property type="project" value="TreeGrafter"/>
</dbReference>
<feature type="transmembrane region" description="Helical" evidence="11">
    <location>
        <begin position="363"/>
        <end position="384"/>
    </location>
</feature>
<dbReference type="SUPFAM" id="SSF48726">
    <property type="entry name" value="Immunoglobulin"/>
    <property type="match status" value="2"/>
</dbReference>
<dbReference type="GO" id="GO:0006955">
    <property type="term" value="P:immune response"/>
    <property type="evidence" value="ECO:0007669"/>
    <property type="project" value="TreeGrafter"/>
</dbReference>
<keyword evidence="6 11" id="KW-0472">Membrane</keyword>
<evidence type="ECO:0000256" key="4">
    <source>
        <dbReference type="ARBA" id="ARBA00022729"/>
    </source>
</evidence>
<keyword evidence="14" id="KW-1185">Reference proteome</keyword>
<keyword evidence="2" id="KW-1003">Cell membrane</keyword>
<name>A0A8C4P6A6_DRONO</name>
<dbReference type="Proteomes" id="UP000694423">
    <property type="component" value="Unplaced"/>
</dbReference>
<dbReference type="PANTHER" id="PTHR25466:SF14">
    <property type="entry name" value="BUTYROPHILIN SUBFAMILY 2 MEMBER A2-LIKE-RELATED"/>
    <property type="match status" value="1"/>
</dbReference>
<evidence type="ECO:0000256" key="9">
    <source>
        <dbReference type="ARBA" id="ARBA00023180"/>
    </source>
</evidence>
<evidence type="ECO:0000256" key="5">
    <source>
        <dbReference type="ARBA" id="ARBA00022989"/>
    </source>
</evidence>
<organism evidence="13 14">
    <name type="scientific">Dromaius novaehollandiae</name>
    <name type="common">Emu</name>
    <dbReference type="NCBI Taxonomy" id="8790"/>
    <lineage>
        <taxon>Eukaryota</taxon>
        <taxon>Metazoa</taxon>
        <taxon>Chordata</taxon>
        <taxon>Craniata</taxon>
        <taxon>Vertebrata</taxon>
        <taxon>Euteleostomi</taxon>
        <taxon>Archelosauria</taxon>
        <taxon>Archosauria</taxon>
        <taxon>Dinosauria</taxon>
        <taxon>Saurischia</taxon>
        <taxon>Theropoda</taxon>
        <taxon>Coelurosauria</taxon>
        <taxon>Aves</taxon>
        <taxon>Palaeognathae</taxon>
        <taxon>Casuariiformes</taxon>
        <taxon>Dromaiidae</taxon>
        <taxon>Dromaius</taxon>
    </lineage>
</organism>
<dbReference type="CTD" id="11148"/>
<dbReference type="KEGG" id="dne:112990547"/>
<dbReference type="InterPro" id="IPR051713">
    <property type="entry name" value="T-cell_Activation_Regulation"/>
</dbReference>
<dbReference type="OrthoDB" id="9983389at2759"/>
<keyword evidence="8" id="KW-0675">Receptor</keyword>
<dbReference type="GeneID" id="112990547"/>
<evidence type="ECO:0000256" key="6">
    <source>
        <dbReference type="ARBA" id="ARBA00023136"/>
    </source>
</evidence>
<evidence type="ECO:0000256" key="11">
    <source>
        <dbReference type="SAM" id="Phobius"/>
    </source>
</evidence>
<sequence length="394" mass="45201">MCSWKKHFRALPCCQKTRLSFCHQIESVVVLYELELGLLSTKEDMKEEKISFLIYFFHVCSTVWGSGEQKTVMGQFSRDCILPCLFPPGDDVVIYWKKKDKNVHSYYYQRDQLGSQDMDYRNRTLLFHEDIGSGNASLKLSNLTFTDEGLYHCYVGTKQAKAEEDIMLHVKVSSYYALEYQKTDTERMLKCSAFLSYPVPRITWTQGNTLIQQTDPEETKVGILYTVRSDQNITNTSAPYQCHIHLSHEKWTAEWKMEEQLSNVEGNSTAIPCEYIDNTSSHAEGFSVVWTIHRYAVVSVLASFNGTSHSYQPRVQINQTDFSLMLSDLTANDSGEYLCNISTPHYTKLIVRTLHVENSDTTWKIVLGVIILVAVIAACSCFYFKNFRNRGGVI</sequence>
<feature type="domain" description="Ig-like" evidence="12">
    <location>
        <begin position="74"/>
        <end position="173"/>
    </location>
</feature>
<keyword evidence="3 11" id="KW-0812">Transmembrane</keyword>
<dbReference type="PROSITE" id="PS50835">
    <property type="entry name" value="IG_LIKE"/>
    <property type="match status" value="2"/>
</dbReference>
<protein>
    <submittedName>
        <fullName evidence="13">HHLA2 member of B7 family</fullName>
    </submittedName>
</protein>
<dbReference type="PANTHER" id="PTHR25466">
    <property type="entry name" value="T-LYMPHOCYTE ACTIVATION ANTIGEN"/>
    <property type="match status" value="1"/>
</dbReference>
<evidence type="ECO:0000259" key="12">
    <source>
        <dbReference type="PROSITE" id="PS50835"/>
    </source>
</evidence>
<keyword evidence="10" id="KW-0393">Immunoglobulin domain</keyword>
<reference evidence="13" key="1">
    <citation type="submission" date="2025-08" db="UniProtKB">
        <authorList>
            <consortium name="Ensembl"/>
        </authorList>
    </citation>
    <scope>IDENTIFICATION</scope>
</reference>
<evidence type="ECO:0000256" key="10">
    <source>
        <dbReference type="ARBA" id="ARBA00023319"/>
    </source>
</evidence>
<dbReference type="SMART" id="SM00409">
    <property type="entry name" value="IG"/>
    <property type="match status" value="2"/>
</dbReference>
<dbReference type="InterPro" id="IPR036179">
    <property type="entry name" value="Ig-like_dom_sf"/>
</dbReference>
<evidence type="ECO:0000313" key="13">
    <source>
        <dbReference type="Ensembl" id="ENSDNVP00000009482.1"/>
    </source>
</evidence>
<dbReference type="FunFam" id="2.60.40.10:FF:000142">
    <property type="entry name" value="V-set domain-containing T-cell activation inhibitor 1"/>
    <property type="match status" value="1"/>
</dbReference>
<keyword evidence="4" id="KW-0732">Signal</keyword>
<dbReference type="InterPro" id="IPR013783">
    <property type="entry name" value="Ig-like_fold"/>
</dbReference>
<dbReference type="GO" id="GO:0009897">
    <property type="term" value="C:external side of plasma membrane"/>
    <property type="evidence" value="ECO:0007669"/>
    <property type="project" value="TreeGrafter"/>
</dbReference>
<dbReference type="InterPro" id="IPR007110">
    <property type="entry name" value="Ig-like_dom"/>
</dbReference>
<gene>
    <name evidence="13" type="primary">HHLA2</name>
</gene>
<reference evidence="13" key="2">
    <citation type="submission" date="2025-09" db="UniProtKB">
        <authorList>
            <consortium name="Ensembl"/>
        </authorList>
    </citation>
    <scope>IDENTIFICATION</scope>
</reference>
<dbReference type="GO" id="GO:0031295">
    <property type="term" value="P:T cell costimulation"/>
    <property type="evidence" value="ECO:0007669"/>
    <property type="project" value="TreeGrafter"/>
</dbReference>
<keyword evidence="7" id="KW-1015">Disulfide bond</keyword>
<evidence type="ECO:0000256" key="7">
    <source>
        <dbReference type="ARBA" id="ARBA00023157"/>
    </source>
</evidence>
<dbReference type="GO" id="GO:0007166">
    <property type="term" value="P:cell surface receptor signaling pathway"/>
    <property type="evidence" value="ECO:0007669"/>
    <property type="project" value="TreeGrafter"/>
</dbReference>
<proteinExistence type="predicted"/>
<evidence type="ECO:0000256" key="3">
    <source>
        <dbReference type="ARBA" id="ARBA00022692"/>
    </source>
</evidence>
<dbReference type="AlphaFoldDB" id="A0A8C4P6A6"/>